<keyword evidence="1" id="KW-0805">Transcription regulation</keyword>
<proteinExistence type="predicted"/>
<dbReference type="GO" id="GO:0000976">
    <property type="term" value="F:transcription cis-regulatory region binding"/>
    <property type="evidence" value="ECO:0007669"/>
    <property type="project" value="TreeGrafter"/>
</dbReference>
<protein>
    <submittedName>
        <fullName evidence="5">LacI family transcriptional regulator</fullName>
    </submittedName>
</protein>
<keyword evidence="6" id="KW-1185">Reference proteome</keyword>
<gene>
    <name evidence="5" type="ORF">C8N24_2950</name>
</gene>
<dbReference type="GO" id="GO:0003700">
    <property type="term" value="F:DNA-binding transcription factor activity"/>
    <property type="evidence" value="ECO:0007669"/>
    <property type="project" value="TreeGrafter"/>
</dbReference>
<comment type="caution">
    <text evidence="5">The sequence shown here is derived from an EMBL/GenBank/DDBJ whole genome shotgun (WGS) entry which is preliminary data.</text>
</comment>
<dbReference type="InterPro" id="IPR028082">
    <property type="entry name" value="Peripla_BP_I"/>
</dbReference>
<dbReference type="PANTHER" id="PTHR30146:SF109">
    <property type="entry name" value="HTH-TYPE TRANSCRIPTIONAL REGULATOR GALS"/>
    <property type="match status" value="1"/>
</dbReference>
<reference evidence="5 6" key="1">
    <citation type="submission" date="2018-10" db="EMBL/GenBank/DDBJ databases">
        <title>Genomic Encyclopedia of Archaeal and Bacterial Type Strains, Phase II (KMG-II): from individual species to whole genera.</title>
        <authorList>
            <person name="Goeker M."/>
        </authorList>
    </citation>
    <scope>NUCLEOTIDE SEQUENCE [LARGE SCALE GENOMIC DNA]</scope>
    <source>
        <strain evidence="5 6">DSM 14954</strain>
    </source>
</reference>
<dbReference type="Proteomes" id="UP000278962">
    <property type="component" value="Unassembled WGS sequence"/>
</dbReference>
<dbReference type="InterPro" id="IPR010982">
    <property type="entry name" value="Lambda_DNA-bd_dom_sf"/>
</dbReference>
<dbReference type="EMBL" id="RBIL01000001">
    <property type="protein sequence ID" value="RKQ93090.1"/>
    <property type="molecule type" value="Genomic_DNA"/>
</dbReference>
<organism evidence="5 6">
    <name type="scientific">Solirubrobacter pauli</name>
    <dbReference type="NCBI Taxonomy" id="166793"/>
    <lineage>
        <taxon>Bacteria</taxon>
        <taxon>Bacillati</taxon>
        <taxon>Actinomycetota</taxon>
        <taxon>Thermoleophilia</taxon>
        <taxon>Solirubrobacterales</taxon>
        <taxon>Solirubrobacteraceae</taxon>
        <taxon>Solirubrobacter</taxon>
    </lineage>
</organism>
<dbReference type="Pfam" id="PF00356">
    <property type="entry name" value="LacI"/>
    <property type="match status" value="1"/>
</dbReference>
<evidence type="ECO:0000256" key="2">
    <source>
        <dbReference type="ARBA" id="ARBA00023125"/>
    </source>
</evidence>
<name>A0A660LGN1_9ACTN</name>
<dbReference type="InterPro" id="IPR000843">
    <property type="entry name" value="HTH_LacI"/>
</dbReference>
<feature type="domain" description="HTH lacI-type" evidence="4">
    <location>
        <begin position="2"/>
        <end position="57"/>
    </location>
</feature>
<dbReference type="SUPFAM" id="SSF47413">
    <property type="entry name" value="lambda repressor-like DNA-binding domains"/>
    <property type="match status" value="1"/>
</dbReference>
<dbReference type="PANTHER" id="PTHR30146">
    <property type="entry name" value="LACI-RELATED TRANSCRIPTIONAL REPRESSOR"/>
    <property type="match status" value="1"/>
</dbReference>
<dbReference type="Pfam" id="PF13377">
    <property type="entry name" value="Peripla_BP_3"/>
    <property type="match status" value="1"/>
</dbReference>
<dbReference type="AlphaFoldDB" id="A0A660LGN1"/>
<dbReference type="Gene3D" id="3.40.50.2300">
    <property type="match status" value="2"/>
</dbReference>
<dbReference type="SUPFAM" id="SSF53822">
    <property type="entry name" value="Periplasmic binding protein-like I"/>
    <property type="match status" value="1"/>
</dbReference>
<keyword evidence="2" id="KW-0238">DNA-binding</keyword>
<dbReference type="CDD" id="cd01392">
    <property type="entry name" value="HTH_LacI"/>
    <property type="match status" value="1"/>
</dbReference>
<dbReference type="InterPro" id="IPR046335">
    <property type="entry name" value="LacI/GalR-like_sensor"/>
</dbReference>
<evidence type="ECO:0000313" key="6">
    <source>
        <dbReference type="Proteomes" id="UP000278962"/>
    </source>
</evidence>
<dbReference type="Gene3D" id="1.10.260.40">
    <property type="entry name" value="lambda repressor-like DNA-binding domains"/>
    <property type="match status" value="1"/>
</dbReference>
<dbReference type="RefSeq" id="WP_170179092.1">
    <property type="nucleotide sequence ID" value="NZ_RBIL01000001.1"/>
</dbReference>
<accession>A0A660LGN1</accession>
<evidence type="ECO:0000256" key="3">
    <source>
        <dbReference type="ARBA" id="ARBA00023163"/>
    </source>
</evidence>
<evidence type="ECO:0000256" key="1">
    <source>
        <dbReference type="ARBA" id="ARBA00023015"/>
    </source>
</evidence>
<dbReference type="SMART" id="SM00354">
    <property type="entry name" value="HTH_LACI"/>
    <property type="match status" value="1"/>
</dbReference>
<dbReference type="CDD" id="cd06267">
    <property type="entry name" value="PBP1_LacI_sugar_binding-like"/>
    <property type="match status" value="1"/>
</dbReference>
<keyword evidence="3" id="KW-0804">Transcription</keyword>
<evidence type="ECO:0000313" key="5">
    <source>
        <dbReference type="EMBL" id="RKQ93090.1"/>
    </source>
</evidence>
<sequence>MASLSDISRHAGVSIATCSRVLNGSAHPVSEATRSRVLKAAEELGYAPSALARALVTRSSRIIGVIVGDIVDPYFAEIARGVEAVAAELGYLTMVCSAELGSEAELGHLRQLRDYHAAGIVFAGSGRAGDPVAAELAVAVADARTRGAVVVALAQRDFEAPTILFDNEAAAHDITTYVRGLGHERITFVEGPAGLHTSAQRLAGFTRAGGTDAIAGGFAYEDGVRAAEALLARDTLPDAVVAANDEAAIGLLVRLRDAGVDVPGQVAVTGIDDTRPAHFVGLTTVTVPLHEMGRRAAQAVLEQHAEDVVLPHALRVRSTT</sequence>
<evidence type="ECO:0000259" key="4">
    <source>
        <dbReference type="PROSITE" id="PS50932"/>
    </source>
</evidence>
<dbReference type="PROSITE" id="PS50932">
    <property type="entry name" value="HTH_LACI_2"/>
    <property type="match status" value="1"/>
</dbReference>